<gene>
    <name evidence="1" type="ORF">G4D63_15265</name>
</gene>
<reference evidence="1 2" key="1">
    <citation type="submission" date="2020-02" db="EMBL/GenBank/DDBJ databases">
        <title>Bacillus aquiflavi sp. nov., isolated from yellow water of strong flavor Chinese baijiu in Yibin region of China.</title>
        <authorList>
            <person name="Xie J."/>
        </authorList>
    </citation>
    <scope>NUCLEOTIDE SEQUENCE [LARGE SCALE GENOMIC DNA]</scope>
    <source>
        <strain evidence="1 2">SA4</strain>
    </source>
</reference>
<keyword evidence="2" id="KW-1185">Reference proteome</keyword>
<keyword evidence="1" id="KW-0378">Hydrolase</keyword>
<dbReference type="Proteomes" id="UP000481043">
    <property type="component" value="Unassembled WGS sequence"/>
</dbReference>
<keyword evidence="1" id="KW-0540">Nuclease</keyword>
<evidence type="ECO:0000313" key="2">
    <source>
        <dbReference type="Proteomes" id="UP000481043"/>
    </source>
</evidence>
<accession>A0A6M0Q9W0</accession>
<dbReference type="RefSeq" id="WP_163180556.1">
    <property type="nucleotide sequence ID" value="NZ_JAAIWM010000005.1"/>
</dbReference>
<organism evidence="1 2">
    <name type="scientific">Bacillus mesophilus</name>
    <dbReference type="NCBI Taxonomy" id="1808955"/>
    <lineage>
        <taxon>Bacteria</taxon>
        <taxon>Bacillati</taxon>
        <taxon>Bacillota</taxon>
        <taxon>Bacilli</taxon>
        <taxon>Bacillales</taxon>
        <taxon>Bacillaceae</taxon>
        <taxon>Bacillus</taxon>
    </lineage>
</organism>
<evidence type="ECO:0000313" key="1">
    <source>
        <dbReference type="EMBL" id="NEY73095.1"/>
    </source>
</evidence>
<dbReference type="GO" id="GO:0004519">
    <property type="term" value="F:endonuclease activity"/>
    <property type="evidence" value="ECO:0007669"/>
    <property type="project" value="UniProtKB-KW"/>
</dbReference>
<protein>
    <submittedName>
        <fullName evidence="1">Type II restriction endonuclease</fullName>
    </submittedName>
</protein>
<sequence length="61" mass="7222">MAKHSRHGTRNTYRFVPVKDFSNNSDIDWSAPVQELDKQLYEKYGLSVEEINHIERKIKAM</sequence>
<dbReference type="AlphaFoldDB" id="A0A6M0Q9W0"/>
<dbReference type="EMBL" id="JAAIWM010000005">
    <property type="protein sequence ID" value="NEY73095.1"/>
    <property type="molecule type" value="Genomic_DNA"/>
</dbReference>
<comment type="caution">
    <text evidence="1">The sequence shown here is derived from an EMBL/GenBank/DDBJ whole genome shotgun (WGS) entry which is preliminary data.</text>
</comment>
<name>A0A6M0Q9W0_9BACI</name>
<keyword evidence="1" id="KW-0255">Endonuclease</keyword>
<proteinExistence type="predicted"/>